<accession>A0A6A6KVF5</accession>
<dbReference type="GO" id="GO:0000460">
    <property type="term" value="P:maturation of 5.8S rRNA"/>
    <property type="evidence" value="ECO:0007669"/>
    <property type="project" value="TreeGrafter"/>
</dbReference>
<feature type="region of interest" description="Disordered" evidence="1">
    <location>
        <begin position="426"/>
        <end position="449"/>
    </location>
</feature>
<dbReference type="InterPro" id="IPR007174">
    <property type="entry name" value="Las1"/>
</dbReference>
<comment type="caution">
    <text evidence="2">The sequence shown here is derived from an EMBL/GenBank/DDBJ whole genome shotgun (WGS) entry which is preliminary data.</text>
</comment>
<dbReference type="PANTHER" id="PTHR15002:SF0">
    <property type="entry name" value="RIBOSOMAL BIOGENESIS PROTEIN LAS1L"/>
    <property type="match status" value="1"/>
</dbReference>
<gene>
    <name evidence="2" type="ORF">GH714_042280</name>
</gene>
<dbReference type="GO" id="GO:0090730">
    <property type="term" value="C:Las1 complex"/>
    <property type="evidence" value="ECO:0007669"/>
    <property type="project" value="InterPro"/>
</dbReference>
<reference evidence="2 3" key="1">
    <citation type="journal article" date="2020" name="Mol. Plant">
        <title>The Chromosome-Based Rubber Tree Genome Provides New Insights into Spurge Genome Evolution and Rubber Biosynthesis.</title>
        <authorList>
            <person name="Liu J."/>
            <person name="Shi C."/>
            <person name="Shi C.C."/>
            <person name="Li W."/>
            <person name="Zhang Q.J."/>
            <person name="Zhang Y."/>
            <person name="Li K."/>
            <person name="Lu H.F."/>
            <person name="Shi C."/>
            <person name="Zhu S.T."/>
            <person name="Xiao Z.Y."/>
            <person name="Nan H."/>
            <person name="Yue Y."/>
            <person name="Zhu X.G."/>
            <person name="Wu Y."/>
            <person name="Hong X.N."/>
            <person name="Fan G.Y."/>
            <person name="Tong Y."/>
            <person name="Zhang D."/>
            <person name="Mao C.L."/>
            <person name="Liu Y.L."/>
            <person name="Hao S.J."/>
            <person name="Liu W.Q."/>
            <person name="Lv M.Q."/>
            <person name="Zhang H.B."/>
            <person name="Liu Y."/>
            <person name="Hu-Tang G.R."/>
            <person name="Wang J.P."/>
            <person name="Wang J.H."/>
            <person name="Sun Y.H."/>
            <person name="Ni S.B."/>
            <person name="Chen W.B."/>
            <person name="Zhang X.C."/>
            <person name="Jiao Y.N."/>
            <person name="Eichler E.E."/>
            <person name="Li G.H."/>
            <person name="Liu X."/>
            <person name="Gao L.Z."/>
        </authorList>
    </citation>
    <scope>NUCLEOTIDE SEQUENCE [LARGE SCALE GENOMIC DNA]</scope>
    <source>
        <strain evidence="3">cv. GT1</strain>
        <tissue evidence="2">Leaf</tissue>
    </source>
</reference>
<proteinExistence type="predicted"/>
<dbReference type="Pfam" id="PF04031">
    <property type="entry name" value="Las1"/>
    <property type="match status" value="1"/>
</dbReference>
<dbReference type="Proteomes" id="UP000467840">
    <property type="component" value="Chromosome 2"/>
</dbReference>
<organism evidence="2 3">
    <name type="scientific">Hevea brasiliensis</name>
    <name type="common">Para rubber tree</name>
    <name type="synonym">Siphonia brasiliensis</name>
    <dbReference type="NCBI Taxonomy" id="3981"/>
    <lineage>
        <taxon>Eukaryota</taxon>
        <taxon>Viridiplantae</taxon>
        <taxon>Streptophyta</taxon>
        <taxon>Embryophyta</taxon>
        <taxon>Tracheophyta</taxon>
        <taxon>Spermatophyta</taxon>
        <taxon>Magnoliopsida</taxon>
        <taxon>eudicotyledons</taxon>
        <taxon>Gunneridae</taxon>
        <taxon>Pentapetalae</taxon>
        <taxon>rosids</taxon>
        <taxon>fabids</taxon>
        <taxon>Malpighiales</taxon>
        <taxon>Euphorbiaceae</taxon>
        <taxon>Crotonoideae</taxon>
        <taxon>Micrandreae</taxon>
        <taxon>Hevea</taxon>
    </lineage>
</organism>
<evidence type="ECO:0000313" key="2">
    <source>
        <dbReference type="EMBL" id="KAF2291938.1"/>
    </source>
</evidence>
<name>A0A6A6KVF5_HEVBR</name>
<dbReference type="GO" id="GO:0000470">
    <property type="term" value="P:maturation of LSU-rRNA"/>
    <property type="evidence" value="ECO:0007669"/>
    <property type="project" value="TreeGrafter"/>
</dbReference>
<dbReference type="GO" id="GO:0004519">
    <property type="term" value="F:endonuclease activity"/>
    <property type="evidence" value="ECO:0007669"/>
    <property type="project" value="InterPro"/>
</dbReference>
<dbReference type="GO" id="GO:0030687">
    <property type="term" value="C:preribosome, large subunit precursor"/>
    <property type="evidence" value="ECO:0007669"/>
    <property type="project" value="TreeGrafter"/>
</dbReference>
<evidence type="ECO:0008006" key="4">
    <source>
        <dbReference type="Google" id="ProtNLM"/>
    </source>
</evidence>
<dbReference type="PANTHER" id="PTHR15002">
    <property type="entry name" value="RIBOSOMAL BIOGENESIS PROTEIN LAS1L"/>
    <property type="match status" value="1"/>
</dbReference>
<evidence type="ECO:0000256" key="1">
    <source>
        <dbReference type="SAM" id="MobiDB-lite"/>
    </source>
</evidence>
<evidence type="ECO:0000313" key="3">
    <source>
        <dbReference type="Proteomes" id="UP000467840"/>
    </source>
</evidence>
<keyword evidence="3" id="KW-1185">Reference proteome</keyword>
<dbReference type="EMBL" id="JAAGAX010000015">
    <property type="protein sequence ID" value="KAF2291938.1"/>
    <property type="molecule type" value="Genomic_DNA"/>
</dbReference>
<dbReference type="AlphaFoldDB" id="A0A6A6KVF5"/>
<sequence length="516" mass="57767">MEALLGFEEQTLVVDADDQAKSSSSRSYKLVPWLNWDEWEWVRDSLFSDSPDKIVSAIKENDLPSDAIHSEQMLAMLYCMAILRHEKKTEISIAEAAGAIGIPRTLIDIRHEGSHRDLPALTLVRDSAAKAIHWLKSYYWEPQTEQIPLKRDGTAEIRKEIKSKLRELASCLKVRQSSLPGSSLIRGKRGKREQLCGRNKFFSLMASKLNLSKSGGTYLASMEYRTGTDKIEQLSFLFAWLVGQLKLLKPFCHKRAKNKTEVFATETDMSNPILMEVLRKCLMISSCGNKQLMDSALHLAELMGNSHLMEKLTKLSCVCFSDLVVTEEIFSPKSSNNLLVQQDESIHQAANKLESVKLHLAKHKIEKTTDGDLGRAGRWSVVKSWNPCPIGMLPRDLGSSGCLPVLDHNDVSKKSVDSSERTQISVAKHSGAEEPSSSIQCDNPSAERRSKREASYDICLLDRSSFKKMRETVYTCDSDEDTLLPDDITSCLVINGVWKKVGEELRAIMSGVGTLV</sequence>
<protein>
    <recommendedName>
        <fullName evidence="4">Las1-like family protein</fullName>
    </recommendedName>
</protein>